<dbReference type="InterPro" id="IPR002083">
    <property type="entry name" value="MATH/TRAF_dom"/>
</dbReference>
<evidence type="ECO:0000313" key="2">
    <source>
        <dbReference type="EMBL" id="KAL3097625.1"/>
    </source>
</evidence>
<protein>
    <recommendedName>
        <fullName evidence="1">MATH domain-containing protein</fullName>
    </recommendedName>
</protein>
<dbReference type="CDD" id="cd14733">
    <property type="entry name" value="BACK"/>
    <property type="match status" value="1"/>
</dbReference>
<dbReference type="Proteomes" id="UP001620626">
    <property type="component" value="Unassembled WGS sequence"/>
</dbReference>
<accession>A0ABD2K413</accession>
<dbReference type="AlphaFoldDB" id="A0ABD2K413"/>
<proteinExistence type="predicted"/>
<dbReference type="EMBL" id="JBICBT010000839">
    <property type="protein sequence ID" value="KAL3097625.1"/>
    <property type="molecule type" value="Genomic_DNA"/>
</dbReference>
<sequence>MPLLINRCLQIPIHELRDVFFAAEAFRLFDLEDFAHRCWLYICRNAAQLVNSEAFLQMVRNRCLNYSNEIVWRSVMNLNFGKQHSVWPTKSAVEMAKNAPLNFHVLTEKEVITVYQFHCHPTFVTGQRSLLFSKFGRIGDWNVPKENGGTLAFEIENFSSVAAESSWRCWSHPTILIKGLPGKTLAEIPQDNGGKKWLGLYLQFAAENLRASWCCKCSKTLRIRSHSNEDDYMKAYNHVFNNENIYYGWEHFIQITELMDPIQGLNDIGN</sequence>
<gene>
    <name evidence="2" type="ORF">niasHT_023425</name>
</gene>
<dbReference type="InterPro" id="IPR008974">
    <property type="entry name" value="TRAF-like"/>
</dbReference>
<evidence type="ECO:0000313" key="3">
    <source>
        <dbReference type="Proteomes" id="UP001620626"/>
    </source>
</evidence>
<comment type="caution">
    <text evidence="2">The sequence shown here is derived from an EMBL/GenBank/DDBJ whole genome shotgun (WGS) entry which is preliminary data.</text>
</comment>
<dbReference type="SUPFAM" id="SSF49599">
    <property type="entry name" value="TRAF domain-like"/>
    <property type="match status" value="1"/>
</dbReference>
<reference evidence="2 3" key="1">
    <citation type="submission" date="2024-10" db="EMBL/GenBank/DDBJ databases">
        <authorList>
            <person name="Kim D."/>
        </authorList>
    </citation>
    <scope>NUCLEOTIDE SEQUENCE [LARGE SCALE GENOMIC DNA]</scope>
    <source>
        <strain evidence="2">BH-2024</strain>
    </source>
</reference>
<dbReference type="Gene3D" id="2.60.210.10">
    <property type="entry name" value="Apoptosis, Tumor Necrosis Factor Receptor Associated Protein 2, Chain A"/>
    <property type="match status" value="1"/>
</dbReference>
<feature type="domain" description="MATH" evidence="1">
    <location>
        <begin position="197"/>
        <end position="260"/>
    </location>
</feature>
<organism evidence="2 3">
    <name type="scientific">Heterodera trifolii</name>
    <dbReference type="NCBI Taxonomy" id="157864"/>
    <lineage>
        <taxon>Eukaryota</taxon>
        <taxon>Metazoa</taxon>
        <taxon>Ecdysozoa</taxon>
        <taxon>Nematoda</taxon>
        <taxon>Chromadorea</taxon>
        <taxon>Rhabditida</taxon>
        <taxon>Tylenchina</taxon>
        <taxon>Tylenchomorpha</taxon>
        <taxon>Tylenchoidea</taxon>
        <taxon>Heteroderidae</taxon>
        <taxon>Heteroderinae</taxon>
        <taxon>Heterodera</taxon>
    </lineage>
</organism>
<keyword evidence="3" id="KW-1185">Reference proteome</keyword>
<name>A0ABD2K413_9BILA</name>
<evidence type="ECO:0000259" key="1">
    <source>
        <dbReference type="Pfam" id="PF00917"/>
    </source>
</evidence>
<dbReference type="Pfam" id="PF00917">
    <property type="entry name" value="MATH"/>
    <property type="match status" value="1"/>
</dbReference>